<comment type="caution">
    <text evidence="10">The sequence shown here is derived from an EMBL/GenBank/DDBJ whole genome shotgun (WGS) entry which is preliminary data.</text>
</comment>
<dbReference type="PROSITE" id="PS50056">
    <property type="entry name" value="TYR_PHOSPHATASE_2"/>
    <property type="match status" value="1"/>
</dbReference>
<dbReference type="STRING" id="1890364.A0A2P6MZD3"/>
<keyword evidence="6" id="KW-0904">Protein phosphatase</keyword>
<dbReference type="OrthoDB" id="165498at2759"/>
<dbReference type="FunFam" id="3.90.190.10:FF:000045">
    <property type="entry name" value="Tyrosine-protein phosphatase non-receptor type 12"/>
    <property type="match status" value="1"/>
</dbReference>
<dbReference type="EMBL" id="MDYQ01000284">
    <property type="protein sequence ID" value="PRP77053.1"/>
    <property type="molecule type" value="Genomic_DNA"/>
</dbReference>
<keyword evidence="4" id="KW-0597">Phosphoprotein</keyword>
<evidence type="ECO:0000256" key="6">
    <source>
        <dbReference type="ARBA" id="ARBA00022912"/>
    </source>
</evidence>
<evidence type="ECO:0000259" key="8">
    <source>
        <dbReference type="PROSITE" id="PS50055"/>
    </source>
</evidence>
<dbReference type="InParanoid" id="A0A2P6MZD3"/>
<dbReference type="InterPro" id="IPR050348">
    <property type="entry name" value="Protein-Tyr_Phosphatase"/>
</dbReference>
<feature type="domain" description="Tyrosine specific protein phosphatases" evidence="9">
    <location>
        <begin position="226"/>
        <end position="307"/>
    </location>
</feature>
<feature type="compositionally biased region" description="Low complexity" evidence="7">
    <location>
        <begin position="337"/>
        <end position="347"/>
    </location>
</feature>
<dbReference type="SMART" id="SM00404">
    <property type="entry name" value="PTPc_motif"/>
    <property type="match status" value="1"/>
</dbReference>
<dbReference type="InterPro" id="IPR003595">
    <property type="entry name" value="Tyr_Pase_cat"/>
</dbReference>
<feature type="compositionally biased region" description="Acidic residues" evidence="7">
    <location>
        <begin position="348"/>
        <end position="361"/>
    </location>
</feature>
<evidence type="ECO:0000313" key="10">
    <source>
        <dbReference type="EMBL" id="PRP77053.1"/>
    </source>
</evidence>
<dbReference type="AlphaFoldDB" id="A0A2P6MZD3"/>
<dbReference type="InterPro" id="IPR000387">
    <property type="entry name" value="Tyr_Pase_dom"/>
</dbReference>
<dbReference type="PANTHER" id="PTHR19134">
    <property type="entry name" value="RECEPTOR-TYPE TYROSINE-PROTEIN PHOSPHATASE"/>
    <property type="match status" value="1"/>
</dbReference>
<evidence type="ECO:0000256" key="7">
    <source>
        <dbReference type="SAM" id="MobiDB-lite"/>
    </source>
</evidence>
<dbReference type="PROSITE" id="PS50055">
    <property type="entry name" value="TYR_PHOSPHATASE_PTP"/>
    <property type="match status" value="1"/>
</dbReference>
<dbReference type="PANTHER" id="PTHR19134:SF449">
    <property type="entry name" value="TYROSINE-PROTEIN PHOSPHATASE 1"/>
    <property type="match status" value="1"/>
</dbReference>
<dbReference type="Proteomes" id="UP000241769">
    <property type="component" value="Unassembled WGS sequence"/>
</dbReference>
<dbReference type="InterPro" id="IPR029021">
    <property type="entry name" value="Prot-tyrosine_phosphatase-like"/>
</dbReference>
<keyword evidence="5" id="KW-0378">Hydrolase</keyword>
<dbReference type="SMART" id="SM00194">
    <property type="entry name" value="PTPc"/>
    <property type="match status" value="1"/>
</dbReference>
<feature type="compositionally biased region" description="Basic and acidic residues" evidence="7">
    <location>
        <begin position="324"/>
        <end position="335"/>
    </location>
</feature>
<name>A0A2P6MZD3_9EUKA</name>
<organism evidence="10 11">
    <name type="scientific">Planoprotostelium fungivorum</name>
    <dbReference type="NCBI Taxonomy" id="1890364"/>
    <lineage>
        <taxon>Eukaryota</taxon>
        <taxon>Amoebozoa</taxon>
        <taxon>Evosea</taxon>
        <taxon>Variosea</taxon>
        <taxon>Cavosteliida</taxon>
        <taxon>Cavosteliaceae</taxon>
        <taxon>Planoprotostelium</taxon>
    </lineage>
</organism>
<dbReference type="InterPro" id="IPR016130">
    <property type="entry name" value="Tyr_Pase_AS"/>
</dbReference>
<keyword evidence="3" id="KW-0963">Cytoplasm</keyword>
<evidence type="ECO:0000256" key="1">
    <source>
        <dbReference type="ARBA" id="ARBA00004496"/>
    </source>
</evidence>
<feature type="region of interest" description="Disordered" evidence="7">
    <location>
        <begin position="324"/>
        <end position="369"/>
    </location>
</feature>
<protein>
    <recommendedName>
        <fullName evidence="2">protein-tyrosine-phosphatase</fullName>
        <ecNumber evidence="2">3.1.3.48</ecNumber>
    </recommendedName>
</protein>
<dbReference type="GO" id="GO:0004725">
    <property type="term" value="F:protein tyrosine phosphatase activity"/>
    <property type="evidence" value="ECO:0007669"/>
    <property type="project" value="UniProtKB-EC"/>
</dbReference>
<dbReference type="Gene3D" id="3.90.190.10">
    <property type="entry name" value="Protein tyrosine phosphatase superfamily"/>
    <property type="match status" value="1"/>
</dbReference>
<keyword evidence="11" id="KW-1185">Reference proteome</keyword>
<dbReference type="EC" id="3.1.3.48" evidence="2"/>
<sequence>MSGFDEARYMQDISADPESIERHLNFLENKFLDVHRSFNGFDEEFHYVECCSQPVNLDDPQQYRSANVLTNKTKNRYSNVLPKEHTRVKLSPIPGEECSDYINGNYIGGLLPGTEQEYIATQGPLQTTFQDFWRMVWEQSSSVIVMLTKEIEDERLKCDRYWPEPDTPLVVGDFRIELLDVMEKEELTERTFSLTNEQSDETRKVYQFQFTAWPDHDLPTTQNPMEAFLDLAHKVDQLNNTHGPLIVHCSAGIGRSGTFCAVHSIIEKMRSDVKNNPSEVPKFNMIKTVMQMRASRSGMVQTKDQYKFCYQTILEESRRLYGKESVAKSNGRENFQEYDSSSSVYTEEYSDDDSSSDDEGETFNGREEK</sequence>
<evidence type="ECO:0000256" key="4">
    <source>
        <dbReference type="ARBA" id="ARBA00022553"/>
    </source>
</evidence>
<keyword evidence="10" id="KW-0675">Receptor</keyword>
<evidence type="ECO:0000256" key="5">
    <source>
        <dbReference type="ARBA" id="ARBA00022801"/>
    </source>
</evidence>
<dbReference type="PRINTS" id="PR00700">
    <property type="entry name" value="PRTYPHPHTASE"/>
</dbReference>
<evidence type="ECO:0000313" key="11">
    <source>
        <dbReference type="Proteomes" id="UP000241769"/>
    </source>
</evidence>
<comment type="subcellular location">
    <subcellularLocation>
        <location evidence="1">Cytoplasm</location>
    </subcellularLocation>
</comment>
<evidence type="ECO:0000256" key="3">
    <source>
        <dbReference type="ARBA" id="ARBA00022490"/>
    </source>
</evidence>
<dbReference type="PROSITE" id="PS00383">
    <property type="entry name" value="TYR_PHOSPHATASE_1"/>
    <property type="match status" value="1"/>
</dbReference>
<accession>A0A2P6MZD3</accession>
<evidence type="ECO:0000259" key="9">
    <source>
        <dbReference type="PROSITE" id="PS50056"/>
    </source>
</evidence>
<feature type="domain" description="Tyrosine-protein phosphatase" evidence="8">
    <location>
        <begin position="41"/>
        <end position="316"/>
    </location>
</feature>
<proteinExistence type="predicted"/>
<dbReference type="Pfam" id="PF00102">
    <property type="entry name" value="Y_phosphatase"/>
    <property type="match status" value="1"/>
</dbReference>
<evidence type="ECO:0000256" key="2">
    <source>
        <dbReference type="ARBA" id="ARBA00013064"/>
    </source>
</evidence>
<dbReference type="InterPro" id="IPR000242">
    <property type="entry name" value="PTP_cat"/>
</dbReference>
<dbReference type="GO" id="GO:0005737">
    <property type="term" value="C:cytoplasm"/>
    <property type="evidence" value="ECO:0007669"/>
    <property type="project" value="UniProtKB-SubCell"/>
</dbReference>
<dbReference type="SUPFAM" id="SSF52799">
    <property type="entry name" value="(Phosphotyrosine protein) phosphatases II"/>
    <property type="match status" value="1"/>
</dbReference>
<reference evidence="10 11" key="1">
    <citation type="journal article" date="2018" name="Genome Biol. Evol.">
        <title>Multiple Roots of Fruiting Body Formation in Amoebozoa.</title>
        <authorList>
            <person name="Hillmann F."/>
            <person name="Forbes G."/>
            <person name="Novohradska S."/>
            <person name="Ferling I."/>
            <person name="Riege K."/>
            <person name="Groth M."/>
            <person name="Westermann M."/>
            <person name="Marz M."/>
            <person name="Spaller T."/>
            <person name="Winckler T."/>
            <person name="Schaap P."/>
            <person name="Glockner G."/>
        </authorList>
    </citation>
    <scope>NUCLEOTIDE SEQUENCE [LARGE SCALE GENOMIC DNA]</scope>
    <source>
        <strain evidence="10 11">Jena</strain>
    </source>
</reference>
<gene>
    <name evidence="10" type="ORF">PROFUN_14644</name>
</gene>